<feature type="compositionally biased region" description="Acidic residues" evidence="1">
    <location>
        <begin position="553"/>
        <end position="573"/>
    </location>
</feature>
<feature type="compositionally biased region" description="Polar residues" evidence="1">
    <location>
        <begin position="791"/>
        <end position="802"/>
    </location>
</feature>
<dbReference type="EMBL" id="JAVHNR010000005">
    <property type="protein sequence ID" value="KAK6343125.1"/>
    <property type="molecule type" value="Genomic_DNA"/>
</dbReference>
<feature type="compositionally biased region" description="Basic and acidic residues" evidence="1">
    <location>
        <begin position="750"/>
        <end position="784"/>
    </location>
</feature>
<dbReference type="Proteomes" id="UP001313282">
    <property type="component" value="Unassembled WGS sequence"/>
</dbReference>
<evidence type="ECO:0000313" key="3">
    <source>
        <dbReference type="Proteomes" id="UP001313282"/>
    </source>
</evidence>
<feature type="region of interest" description="Disordered" evidence="1">
    <location>
        <begin position="750"/>
        <end position="808"/>
    </location>
</feature>
<keyword evidence="3" id="KW-1185">Reference proteome</keyword>
<dbReference type="InterPro" id="IPR036866">
    <property type="entry name" value="RibonucZ/Hydroxyglut_hydro"/>
</dbReference>
<evidence type="ECO:0000313" key="2">
    <source>
        <dbReference type="EMBL" id="KAK6343125.1"/>
    </source>
</evidence>
<name>A0AAN8N164_9PEZI</name>
<evidence type="ECO:0000256" key="1">
    <source>
        <dbReference type="SAM" id="MobiDB-lite"/>
    </source>
</evidence>
<comment type="caution">
    <text evidence="2">The sequence shown here is derived from an EMBL/GenBank/DDBJ whole genome shotgun (WGS) entry which is preliminary data.</text>
</comment>
<organism evidence="2 3">
    <name type="scientific">Orbilia javanica</name>
    <dbReference type="NCBI Taxonomy" id="47235"/>
    <lineage>
        <taxon>Eukaryota</taxon>
        <taxon>Fungi</taxon>
        <taxon>Dikarya</taxon>
        <taxon>Ascomycota</taxon>
        <taxon>Pezizomycotina</taxon>
        <taxon>Orbiliomycetes</taxon>
        <taxon>Orbiliales</taxon>
        <taxon>Orbiliaceae</taxon>
        <taxon>Orbilia</taxon>
    </lineage>
</organism>
<proteinExistence type="predicted"/>
<dbReference type="Gene3D" id="3.60.15.10">
    <property type="entry name" value="Ribonuclease Z/Hydroxyacylglutathione hydrolase-like"/>
    <property type="match status" value="1"/>
</dbReference>
<gene>
    <name evidence="2" type="ORF">TWF718_008498</name>
</gene>
<sequence>MNQEAVPKVNINLAPIDANSWTVDNWQVPVPLGDCSVHLLLCNGRIRRAFIMDGGKKADQVDPKSAILDTLELIDDKYGKYWSLNKWVVTHWDEDHYQGVLDLLLSDEKNLTRKHHEDVGSKVKKSFRTAYFGKNPRLYSGADYNLGVKKSGKKDIPPLVEKMSKLVPEYFDDTKYKFGESLIGLDLFTGRSCFKGGVKPDLDFSSVEEALEFKDAPHFTVLGASGYAVGPKSKILGPFQENPKEISKNETSILSLLHWGKESAYFTGGDGNPRAELEAIMPFLEKYKMLPVNTYKLDHHGSSKENIYQTAASNPEIELIRRLQAPNLLVTPGNQYGHPTFDLVTLLSQCTYGNGTRPVLYTTRLPYWMSKAPTGKDINLDHLKALEKVHLAAADRSSKNNALATALNLQAAVRHVILQGDQEYRDAHEAFKHSLQTFQNAPNLPSWEETSAEYRRLATAYKKALREYYARNDPHEEEPERPHIFDAKDTVQEDREMVKFTTMRFWRTINKQASNVHQQSYSIIRFKFDRTAKAQIVSMDRQGYTQELVNPESPEEDFDSQDEDSEESSDDETPYLQYLEFQEELRAYLKDQTESQIHQEELLENNSKNGLDQSNGSMDLSDEIIEIGSPNRSNNSINLFDFGHSDKKNLSQTSNTSGDQSYDLDTSIDLPGEDYHAFRYVDALASTVAFKLAKGEEYTLRVDYKQLEDEMIPDLVKLSGEIGQNLCMRMLLEGVHDHLRLNDFRMKGETPEKLRPLPEDAKEVDYDKWAENDVQKHGDHEGSKPIKPKKSVTNVLKQQDGNVTKKKP</sequence>
<protein>
    <submittedName>
        <fullName evidence="2">Uncharacterized protein</fullName>
    </submittedName>
</protein>
<reference evidence="2 3" key="1">
    <citation type="submission" date="2019-10" db="EMBL/GenBank/DDBJ databases">
        <authorList>
            <person name="Palmer J.M."/>
        </authorList>
    </citation>
    <scope>NUCLEOTIDE SEQUENCE [LARGE SCALE GENOMIC DNA]</scope>
    <source>
        <strain evidence="2 3">TWF718</strain>
    </source>
</reference>
<feature type="region of interest" description="Disordered" evidence="1">
    <location>
        <begin position="542"/>
        <end position="574"/>
    </location>
</feature>
<accession>A0AAN8N164</accession>
<dbReference type="AlphaFoldDB" id="A0AAN8N164"/>